<evidence type="ECO:0000313" key="2">
    <source>
        <dbReference type="Proteomes" id="UP000077667"/>
    </source>
</evidence>
<keyword evidence="2" id="KW-1185">Reference proteome</keyword>
<organism evidence="1 2">
    <name type="scientific">Niabella ginsenosidivorans</name>
    <dbReference type="NCBI Taxonomy" id="1176587"/>
    <lineage>
        <taxon>Bacteria</taxon>
        <taxon>Pseudomonadati</taxon>
        <taxon>Bacteroidota</taxon>
        <taxon>Chitinophagia</taxon>
        <taxon>Chitinophagales</taxon>
        <taxon>Chitinophagaceae</taxon>
        <taxon>Niabella</taxon>
    </lineage>
</organism>
<dbReference type="KEGG" id="nia:A8C56_19695"/>
<protein>
    <submittedName>
        <fullName evidence="1">Uncharacterized protein</fullName>
    </submittedName>
</protein>
<accession>A0A1A9I8C6</accession>
<sequence length="79" mass="8420">MISYANAQIKAAQKRSRSGSIPTGPILLANRSLYPTTCIHNALSPNGCGHNNRLPSGLVPKPGAFLLNKLLQCRIPALL</sequence>
<gene>
    <name evidence="1" type="ORF">A8C56_19695</name>
</gene>
<reference evidence="1 2" key="1">
    <citation type="submission" date="2016-05" db="EMBL/GenBank/DDBJ databases">
        <title>Niabella ginsenosidivorans BS26 whole genome sequencing.</title>
        <authorList>
            <person name="Im W.T."/>
            <person name="Siddiqi M.Z."/>
        </authorList>
    </citation>
    <scope>NUCLEOTIDE SEQUENCE [LARGE SCALE GENOMIC DNA]</scope>
    <source>
        <strain evidence="1 2">BS26</strain>
    </source>
</reference>
<dbReference type="Proteomes" id="UP000077667">
    <property type="component" value="Chromosome"/>
</dbReference>
<name>A0A1A9I8C6_9BACT</name>
<proteinExistence type="predicted"/>
<evidence type="ECO:0000313" key="1">
    <source>
        <dbReference type="EMBL" id="ANH82912.1"/>
    </source>
</evidence>
<dbReference type="EMBL" id="CP015772">
    <property type="protein sequence ID" value="ANH82912.1"/>
    <property type="molecule type" value="Genomic_DNA"/>
</dbReference>
<dbReference type="AlphaFoldDB" id="A0A1A9I8C6"/>